<proteinExistence type="predicted"/>
<dbReference type="Proteomes" id="UP001519460">
    <property type="component" value="Unassembled WGS sequence"/>
</dbReference>
<protein>
    <submittedName>
        <fullName evidence="1">Uncharacterized protein</fullName>
    </submittedName>
</protein>
<name>A0ABD0M3C4_9CAEN</name>
<evidence type="ECO:0000313" key="2">
    <source>
        <dbReference type="Proteomes" id="UP001519460"/>
    </source>
</evidence>
<evidence type="ECO:0000313" key="1">
    <source>
        <dbReference type="EMBL" id="KAK7506389.1"/>
    </source>
</evidence>
<dbReference type="EMBL" id="JACVVK020000007">
    <property type="protein sequence ID" value="KAK7506389.1"/>
    <property type="molecule type" value="Genomic_DNA"/>
</dbReference>
<sequence length="106" mass="11558">MGSAVWRQRVNFVRQHGTTCTGGIPRERRCTHVVATSRTAQAAVPMASYDSHRQRLDKHADSEAASDYLPLATCQLDRGAMIMANVPNLPGCMVSSLVCEQPDADD</sequence>
<dbReference type="AlphaFoldDB" id="A0ABD0M3C4"/>
<accession>A0ABD0M3C4</accession>
<comment type="caution">
    <text evidence="1">The sequence shown here is derived from an EMBL/GenBank/DDBJ whole genome shotgun (WGS) entry which is preliminary data.</text>
</comment>
<reference evidence="1 2" key="1">
    <citation type="journal article" date="2023" name="Sci. Data">
        <title>Genome assembly of the Korean intertidal mud-creeper Batillaria attramentaria.</title>
        <authorList>
            <person name="Patra A.K."/>
            <person name="Ho P.T."/>
            <person name="Jun S."/>
            <person name="Lee S.J."/>
            <person name="Kim Y."/>
            <person name="Won Y.J."/>
        </authorList>
    </citation>
    <scope>NUCLEOTIDE SEQUENCE [LARGE SCALE GENOMIC DNA]</scope>
    <source>
        <strain evidence="1">Wonlab-2016</strain>
    </source>
</reference>
<gene>
    <name evidence="1" type="ORF">BaRGS_00002501</name>
</gene>
<organism evidence="1 2">
    <name type="scientific">Batillaria attramentaria</name>
    <dbReference type="NCBI Taxonomy" id="370345"/>
    <lineage>
        <taxon>Eukaryota</taxon>
        <taxon>Metazoa</taxon>
        <taxon>Spiralia</taxon>
        <taxon>Lophotrochozoa</taxon>
        <taxon>Mollusca</taxon>
        <taxon>Gastropoda</taxon>
        <taxon>Caenogastropoda</taxon>
        <taxon>Sorbeoconcha</taxon>
        <taxon>Cerithioidea</taxon>
        <taxon>Batillariidae</taxon>
        <taxon>Batillaria</taxon>
    </lineage>
</organism>
<keyword evidence="2" id="KW-1185">Reference proteome</keyword>